<sequence>MLMLFYVLKCSDALQKYLQRPSPPKESSTDPQVSSLSEPSAGEVTSRITPSTPSTATNETQPKDTEHAAGVKEQLTQPALILHYRLQTLYPSQQVLISMISVRGGPIDPADWPTLSDNRVRTELVTCKLPPHRPWDCAIELRSGATLPHGRIYPLSQTEKEAMNSYIDGALSQGAIRPSTSLAASSFFFLKKKDGGLHPCIDYRGGTAIEGACTIR</sequence>
<gene>
    <name evidence="1" type="ORF">DPEC_G00178190</name>
</gene>
<proteinExistence type="predicted"/>
<evidence type="ECO:0000313" key="1">
    <source>
        <dbReference type="EMBL" id="KAJ8002274.1"/>
    </source>
</evidence>
<dbReference type="EMBL" id="CM055741">
    <property type="protein sequence ID" value="KAJ8002274.1"/>
    <property type="molecule type" value="Genomic_DNA"/>
</dbReference>
<accession>A0ACC2GF37</accession>
<evidence type="ECO:0000313" key="2">
    <source>
        <dbReference type="Proteomes" id="UP001157502"/>
    </source>
</evidence>
<dbReference type="Proteomes" id="UP001157502">
    <property type="component" value="Chromosome 14"/>
</dbReference>
<protein>
    <submittedName>
        <fullName evidence="1">Uncharacterized protein</fullName>
    </submittedName>
</protein>
<keyword evidence="2" id="KW-1185">Reference proteome</keyword>
<comment type="caution">
    <text evidence="1">The sequence shown here is derived from an EMBL/GenBank/DDBJ whole genome shotgun (WGS) entry which is preliminary data.</text>
</comment>
<name>A0ACC2GF37_DALPE</name>
<organism evidence="1 2">
    <name type="scientific">Dallia pectoralis</name>
    <name type="common">Alaska blackfish</name>
    <dbReference type="NCBI Taxonomy" id="75939"/>
    <lineage>
        <taxon>Eukaryota</taxon>
        <taxon>Metazoa</taxon>
        <taxon>Chordata</taxon>
        <taxon>Craniata</taxon>
        <taxon>Vertebrata</taxon>
        <taxon>Euteleostomi</taxon>
        <taxon>Actinopterygii</taxon>
        <taxon>Neopterygii</taxon>
        <taxon>Teleostei</taxon>
        <taxon>Protacanthopterygii</taxon>
        <taxon>Esociformes</taxon>
        <taxon>Umbridae</taxon>
        <taxon>Dallia</taxon>
    </lineage>
</organism>
<reference evidence="1" key="1">
    <citation type="submission" date="2021-05" db="EMBL/GenBank/DDBJ databases">
        <authorList>
            <person name="Pan Q."/>
            <person name="Jouanno E."/>
            <person name="Zahm M."/>
            <person name="Klopp C."/>
            <person name="Cabau C."/>
            <person name="Louis A."/>
            <person name="Berthelot C."/>
            <person name="Parey E."/>
            <person name="Roest Crollius H."/>
            <person name="Montfort J."/>
            <person name="Robinson-Rechavi M."/>
            <person name="Bouchez O."/>
            <person name="Lampietro C."/>
            <person name="Lopez Roques C."/>
            <person name="Donnadieu C."/>
            <person name="Postlethwait J."/>
            <person name="Bobe J."/>
            <person name="Dillon D."/>
            <person name="Chandos A."/>
            <person name="von Hippel F."/>
            <person name="Guiguen Y."/>
        </authorList>
    </citation>
    <scope>NUCLEOTIDE SEQUENCE</scope>
    <source>
        <strain evidence="1">YG-Jan2019</strain>
    </source>
</reference>